<keyword evidence="1" id="KW-0732">Signal</keyword>
<dbReference type="EMBL" id="FMXO01000008">
    <property type="protein sequence ID" value="SDB34119.1"/>
    <property type="molecule type" value="Genomic_DNA"/>
</dbReference>
<gene>
    <name evidence="2" type="ORF">SAMN05660653_01642</name>
</gene>
<dbReference type="RefSeq" id="WP_092119962.1">
    <property type="nucleotide sequence ID" value="NZ_FMXO01000008.1"/>
</dbReference>
<dbReference type="Pfam" id="PF06035">
    <property type="entry name" value="Peptidase_C93"/>
    <property type="match status" value="1"/>
</dbReference>
<dbReference type="PANTHER" id="PTHR39327:SF1">
    <property type="entry name" value="BLR5470 PROTEIN"/>
    <property type="match status" value="1"/>
</dbReference>
<name>A0A1G6CMK8_9BACT</name>
<dbReference type="Gene3D" id="3.10.620.30">
    <property type="match status" value="1"/>
</dbReference>
<evidence type="ECO:0000256" key="1">
    <source>
        <dbReference type="SAM" id="SignalP"/>
    </source>
</evidence>
<dbReference type="OrthoDB" id="5401788at2"/>
<organism evidence="2 3">
    <name type="scientific">Desulfonatronum thiosulfatophilum</name>
    <dbReference type="NCBI Taxonomy" id="617002"/>
    <lineage>
        <taxon>Bacteria</taxon>
        <taxon>Pseudomonadati</taxon>
        <taxon>Thermodesulfobacteriota</taxon>
        <taxon>Desulfovibrionia</taxon>
        <taxon>Desulfovibrionales</taxon>
        <taxon>Desulfonatronaceae</taxon>
        <taxon>Desulfonatronum</taxon>
    </lineage>
</organism>
<dbReference type="Proteomes" id="UP000198771">
    <property type="component" value="Unassembled WGS sequence"/>
</dbReference>
<dbReference type="PANTHER" id="PTHR39327">
    <property type="match status" value="1"/>
</dbReference>
<keyword evidence="3" id="KW-1185">Reference proteome</keyword>
<sequence>MKRRNHRAWLFAFLIATAVLASAFAGEDFRISREILNQAEIKYGEGAVTRLLEWEEMIRATDRTKTDLEKLEKVNQFFNTRIMYVTDIELWGVEDYWATPFELLSRNAGDCEDFAIAKYFTLKAIGVKEEKLNIMYVKALQFGIAHMVLAYYDTPEAEPLILDNYIDSILPASRRTDLLPVFGFNASGLLTARQRAQGSLPGRSDRLRPWQELQSKMAMDRL</sequence>
<dbReference type="AlphaFoldDB" id="A0A1G6CMK8"/>
<dbReference type="STRING" id="617002.SAMN05660653_01642"/>
<protein>
    <submittedName>
        <fullName evidence="2">Predicted transglutaminase-like cysteine proteinase</fullName>
    </submittedName>
</protein>
<reference evidence="2 3" key="1">
    <citation type="submission" date="2016-10" db="EMBL/GenBank/DDBJ databases">
        <authorList>
            <person name="de Groot N.N."/>
        </authorList>
    </citation>
    <scope>NUCLEOTIDE SEQUENCE [LARGE SCALE GENOMIC DNA]</scope>
    <source>
        <strain evidence="2 3">ASO4-2</strain>
    </source>
</reference>
<proteinExistence type="predicted"/>
<feature type="signal peptide" evidence="1">
    <location>
        <begin position="1"/>
        <end position="23"/>
    </location>
</feature>
<dbReference type="InterPro" id="IPR038765">
    <property type="entry name" value="Papain-like_cys_pep_sf"/>
</dbReference>
<dbReference type="InterPro" id="IPR010319">
    <property type="entry name" value="Transglutaminase-like_Cys_pept"/>
</dbReference>
<accession>A0A1G6CMK8</accession>
<feature type="chain" id="PRO_5011534348" evidence="1">
    <location>
        <begin position="24"/>
        <end position="222"/>
    </location>
</feature>
<evidence type="ECO:0000313" key="3">
    <source>
        <dbReference type="Proteomes" id="UP000198771"/>
    </source>
</evidence>
<dbReference type="SUPFAM" id="SSF54001">
    <property type="entry name" value="Cysteine proteinases"/>
    <property type="match status" value="1"/>
</dbReference>
<evidence type="ECO:0000313" key="2">
    <source>
        <dbReference type="EMBL" id="SDB34119.1"/>
    </source>
</evidence>